<name>A0ABV1HZM0_9FIRM</name>
<proteinExistence type="predicted"/>
<evidence type="ECO:0000313" key="1">
    <source>
        <dbReference type="EMBL" id="MEQ2578379.1"/>
    </source>
</evidence>
<dbReference type="RefSeq" id="WP_349144104.1">
    <property type="nucleotide sequence ID" value="NZ_JBBMFC010000008.1"/>
</dbReference>
<protein>
    <submittedName>
        <fullName evidence="1">Uncharacterized protein</fullName>
    </submittedName>
</protein>
<sequence length="59" mass="6803">MKVLKRLTEFITFIASLCYLSGIDAQLWQAVPGLLLLILFVVELATLEDDEQEDECEEW</sequence>
<organism evidence="1 2">
    <name type="scientific">Hominiventricola aquisgranensis</name>
    <dbReference type="NCBI Taxonomy" id="3133164"/>
    <lineage>
        <taxon>Bacteria</taxon>
        <taxon>Bacillati</taxon>
        <taxon>Bacillota</taxon>
        <taxon>Clostridia</taxon>
        <taxon>Lachnospirales</taxon>
        <taxon>Lachnospiraceae</taxon>
        <taxon>Hominiventricola</taxon>
    </lineage>
</organism>
<dbReference type="EMBL" id="JBBMFC010000008">
    <property type="protein sequence ID" value="MEQ2578379.1"/>
    <property type="molecule type" value="Genomic_DNA"/>
</dbReference>
<reference evidence="1 2" key="1">
    <citation type="submission" date="2024-03" db="EMBL/GenBank/DDBJ databases">
        <title>Human intestinal bacterial collection.</title>
        <authorList>
            <person name="Pauvert C."/>
            <person name="Hitch T.C.A."/>
            <person name="Clavel T."/>
        </authorList>
    </citation>
    <scope>NUCLEOTIDE SEQUENCE [LARGE SCALE GENOMIC DNA]</scope>
    <source>
        <strain evidence="1 2">CLA-AA-H78B</strain>
    </source>
</reference>
<evidence type="ECO:0000313" key="2">
    <source>
        <dbReference type="Proteomes" id="UP001470288"/>
    </source>
</evidence>
<keyword evidence="2" id="KW-1185">Reference proteome</keyword>
<dbReference type="Proteomes" id="UP001470288">
    <property type="component" value="Unassembled WGS sequence"/>
</dbReference>
<gene>
    <name evidence="1" type="ORF">WMO62_05890</name>
</gene>
<comment type="caution">
    <text evidence="1">The sequence shown here is derived from an EMBL/GenBank/DDBJ whole genome shotgun (WGS) entry which is preliminary data.</text>
</comment>
<accession>A0ABV1HZM0</accession>